<dbReference type="EMBL" id="CP013070">
    <property type="protein sequence ID" value="APL93388.1"/>
    <property type="molecule type" value="Genomic_DNA"/>
</dbReference>
<proteinExistence type="predicted"/>
<protein>
    <recommendedName>
        <fullName evidence="4">Histidine kinase/HSP90-like ATPase domain-containing protein</fullName>
    </recommendedName>
</protein>
<dbReference type="Pfam" id="PF13589">
    <property type="entry name" value="HATPase_c_3"/>
    <property type="match status" value="1"/>
</dbReference>
<evidence type="ECO:0000313" key="2">
    <source>
        <dbReference type="EMBL" id="APL93388.1"/>
    </source>
</evidence>
<feature type="region of interest" description="Disordered" evidence="1">
    <location>
        <begin position="458"/>
        <end position="508"/>
    </location>
</feature>
<evidence type="ECO:0000256" key="1">
    <source>
        <dbReference type="SAM" id="MobiDB-lite"/>
    </source>
</evidence>
<dbReference type="RefSeq" id="WP_007683842.1">
    <property type="nucleotide sequence ID" value="NZ_CP013070.1"/>
</dbReference>
<dbReference type="AlphaFoldDB" id="A0A1L5BKJ3"/>
<dbReference type="Proteomes" id="UP000004550">
    <property type="component" value="Chromosome"/>
</dbReference>
<reference evidence="2 3" key="1">
    <citation type="journal article" date="2012" name="J. Bacteriol.">
        <title>Genome sequence of Sphingobium indicum B90A, a hexachlorocyclohexane-degrading bacterium.</title>
        <authorList>
            <person name="Anand S."/>
            <person name="Sangwan N."/>
            <person name="Lata P."/>
            <person name="Kaur J."/>
            <person name="Dua A."/>
            <person name="Singh A.K."/>
            <person name="Verma M."/>
            <person name="Kaur J."/>
            <person name="Khurana J.P."/>
            <person name="Khurana P."/>
            <person name="Mathur S."/>
            <person name="Lal R."/>
        </authorList>
    </citation>
    <scope>NUCLEOTIDE SEQUENCE [LARGE SCALE GENOMIC DNA]</scope>
    <source>
        <strain evidence="3">DSM 16412 / CCM 7286 / MTCC 6364 / B90A</strain>
    </source>
</reference>
<evidence type="ECO:0008006" key="4">
    <source>
        <dbReference type="Google" id="ProtNLM"/>
    </source>
</evidence>
<name>A0A1L5BKJ3_SPHIB</name>
<accession>A0A1L5BKJ3</accession>
<dbReference type="Gene3D" id="3.30.565.10">
    <property type="entry name" value="Histidine kinase-like ATPase, C-terminal domain"/>
    <property type="match status" value="1"/>
</dbReference>
<dbReference type="InterPro" id="IPR036890">
    <property type="entry name" value="HATPase_C_sf"/>
</dbReference>
<sequence length="775" mass="86751">MSQDQELDLTPAPRVLQMLGEINLEVWRCLAELIDNSIDGFIDAARADQPIDRPQVSVAIPTTNSESSRIQVTDNGPGMSIDTLENALRAGWSGNDALSKLGLFGMGFNIATARMGMVTEVWTTRAGDPEWVGVRIDLNELRSTGNYRVPRQTRPKTDPARHGTDITITRLKPEQRAYLAKANNRSTIRKHLARAYSSLLSTSEVGTIRLEVSNSRINPLRPCVWSAERSVELTDGTIVNAVESFDVPLAPRRFCNHCMRTLASDEESCPTGGDSCAVVETPRRLRGWVGLQRYLDKSEFGLDLIRNGRKIEIGNKDLFNWSDGDSVEVEYPIDDPRSRGRFIGEIHLDHCQVSYTKNRFERDDPAWAEMVRVVRGDGPLRPNAARQLGHTDNHSPLYKLFQAFRRSSPQGKNGLWSRVLVVQDNDRAQQMAAEFAKDEVEFLSDERWWQLIEEQDRRILGDGPNAPPPPVPDGFLGDASPPDPPTDENPREEAAPSPAPPPPARRPVHELSRRYVHPTFRVEYDIQAFAVEPGDPDLPPGQPWIVRLEDVSTRTYAYLFDATHEIFRSTTMTPLDAMLVELTHRTIEFLRGQSMEATTGAVLADFRSVYSVDTRLDAQEIIGLATNAIADLCRAVSALIPSADAVPIHDELVERDRAAMARRMAGRGVPDPRALIEDGRSWDYADGATVRGLFNRRPELFLDGRYWDEPHQAIDFGDPEITAEARQATVARYDAYLGDVIWLSEQTPAEIERASRDAIIRATCSLRLLRPDVAV</sequence>
<dbReference type="SUPFAM" id="SSF55874">
    <property type="entry name" value="ATPase domain of HSP90 chaperone/DNA topoisomerase II/histidine kinase"/>
    <property type="match status" value="1"/>
</dbReference>
<gene>
    <name evidence="2" type="ORF">SIDU_01975</name>
</gene>
<organism evidence="2 3">
    <name type="scientific">Sphingobium indicum (strain DSM 16412 / CCM 7286 / MTCC 6364 / B90A)</name>
    <dbReference type="NCBI Taxonomy" id="861109"/>
    <lineage>
        <taxon>Bacteria</taxon>
        <taxon>Pseudomonadati</taxon>
        <taxon>Pseudomonadota</taxon>
        <taxon>Alphaproteobacteria</taxon>
        <taxon>Sphingomonadales</taxon>
        <taxon>Sphingomonadaceae</taxon>
        <taxon>Sphingobium</taxon>
    </lineage>
</organism>
<dbReference type="KEGG" id="sinb:SIDU_01975"/>
<evidence type="ECO:0000313" key="3">
    <source>
        <dbReference type="Proteomes" id="UP000004550"/>
    </source>
</evidence>